<dbReference type="Proteomes" id="UP001176021">
    <property type="component" value="Unassembled WGS sequence"/>
</dbReference>
<dbReference type="EMBL" id="JAMJEV010000026">
    <property type="protein sequence ID" value="MDO0825503.1"/>
    <property type="molecule type" value="Genomic_DNA"/>
</dbReference>
<keyword evidence="2" id="KW-1185">Reference proteome</keyword>
<evidence type="ECO:0000313" key="2">
    <source>
        <dbReference type="Proteomes" id="UP001176021"/>
    </source>
</evidence>
<proteinExistence type="predicted"/>
<gene>
    <name evidence="1" type="ORF">M8H41_22065</name>
</gene>
<evidence type="ECO:0000313" key="1">
    <source>
        <dbReference type="EMBL" id="MDO0825503.1"/>
    </source>
</evidence>
<comment type="caution">
    <text evidence="1">The sequence shown here is derived from an EMBL/GenBank/DDBJ whole genome shotgun (WGS) entry which is preliminary data.</text>
</comment>
<reference evidence="1" key="1">
    <citation type="submission" date="2022-05" db="EMBL/GenBank/DDBJ databases">
        <title>Expanded diversity of anoxic marine methylotrophy in a Black Sea sulfate reducing microorganism.</title>
        <authorList>
            <person name="Fischer P.Q."/>
            <person name="Stams A.J.M."/>
            <person name="Villanueva L."/>
            <person name="Sousa D.Z."/>
        </authorList>
    </citation>
    <scope>NUCLEOTIDE SEQUENCE</scope>
    <source>
        <strain evidence="1">P130</strain>
    </source>
</reference>
<accession>A0ABT8QVX7</accession>
<sequence>MLIRAQIYKERKKPLLLKLQPYLIKVRHKPEEWPSTMCGDRSNKINFDINLYKVCREVRAHLLEPEGLFHWIYPYFPEDLCFFNDGYCWLSTSAHEGDAEIYTNNKDDVQVLKDLGLKFKYKDKEIKMFYEEY</sequence>
<dbReference type="RefSeq" id="WP_302050064.1">
    <property type="nucleotide sequence ID" value="NZ_JAMJEV010000026.1"/>
</dbReference>
<organism evidence="1 2">
    <name type="scientific">Desulfosporosinus nitroreducens</name>
    <dbReference type="NCBI Taxonomy" id="2018668"/>
    <lineage>
        <taxon>Bacteria</taxon>
        <taxon>Bacillati</taxon>
        <taxon>Bacillota</taxon>
        <taxon>Clostridia</taxon>
        <taxon>Eubacteriales</taxon>
        <taxon>Desulfitobacteriaceae</taxon>
        <taxon>Desulfosporosinus</taxon>
    </lineage>
</organism>
<name>A0ABT8QVX7_9FIRM</name>
<protein>
    <submittedName>
        <fullName evidence="1">Uncharacterized protein</fullName>
    </submittedName>
</protein>